<protein>
    <recommendedName>
        <fullName evidence="1">Methyltransferase FkbM domain-containing protein</fullName>
    </recommendedName>
</protein>
<dbReference type="GO" id="GO:0005794">
    <property type="term" value="C:Golgi apparatus"/>
    <property type="evidence" value="ECO:0007669"/>
    <property type="project" value="TreeGrafter"/>
</dbReference>
<accession>A0A814TZY0</accession>
<dbReference type="EMBL" id="CAJNOI010000033">
    <property type="protein sequence ID" value="CAF0889298.1"/>
    <property type="molecule type" value="Genomic_DNA"/>
</dbReference>
<dbReference type="GO" id="GO:0031902">
    <property type="term" value="C:late endosome membrane"/>
    <property type="evidence" value="ECO:0007669"/>
    <property type="project" value="TreeGrafter"/>
</dbReference>
<dbReference type="Proteomes" id="UP000663832">
    <property type="component" value="Unassembled WGS sequence"/>
</dbReference>
<reference evidence="3" key="1">
    <citation type="submission" date="2021-02" db="EMBL/GenBank/DDBJ databases">
        <authorList>
            <person name="Nowell W R."/>
        </authorList>
    </citation>
    <scope>NUCLEOTIDE SEQUENCE</scope>
</reference>
<keyword evidence="4" id="KW-1185">Reference proteome</keyword>
<dbReference type="Pfam" id="PF05050">
    <property type="entry name" value="Methyltransf_21"/>
    <property type="match status" value="1"/>
</dbReference>
<dbReference type="EMBL" id="CAJNOM010000163">
    <property type="protein sequence ID" value="CAF1165141.1"/>
    <property type="molecule type" value="Genomic_DNA"/>
</dbReference>
<name>A0A814TZY0_9BILA</name>
<gene>
    <name evidence="2" type="ORF">BJG266_LOCUS9858</name>
    <name evidence="3" type="ORF">QVE165_LOCUS23790</name>
</gene>
<evidence type="ECO:0000313" key="3">
    <source>
        <dbReference type="EMBL" id="CAF1165141.1"/>
    </source>
</evidence>
<dbReference type="Gene3D" id="3.40.50.150">
    <property type="entry name" value="Vaccinia Virus protein VP39"/>
    <property type="match status" value="1"/>
</dbReference>
<comment type="caution">
    <text evidence="3">The sequence shown here is derived from an EMBL/GenBank/DDBJ whole genome shotgun (WGS) entry which is preliminary data.</text>
</comment>
<proteinExistence type="predicted"/>
<dbReference type="SUPFAM" id="SSF53335">
    <property type="entry name" value="S-adenosyl-L-methionine-dependent methyltransferases"/>
    <property type="match status" value="1"/>
</dbReference>
<evidence type="ECO:0000313" key="4">
    <source>
        <dbReference type="Proteomes" id="UP000663832"/>
    </source>
</evidence>
<dbReference type="AlphaFoldDB" id="A0A814TZY0"/>
<dbReference type="OrthoDB" id="6357215at2759"/>
<dbReference type="Proteomes" id="UP000663877">
    <property type="component" value="Unassembled WGS sequence"/>
</dbReference>
<dbReference type="PANTHER" id="PTHR34009">
    <property type="entry name" value="PROTEIN STAR"/>
    <property type="match status" value="1"/>
</dbReference>
<dbReference type="GO" id="GO:0005789">
    <property type="term" value="C:endoplasmic reticulum membrane"/>
    <property type="evidence" value="ECO:0007669"/>
    <property type="project" value="TreeGrafter"/>
</dbReference>
<sequence>MQYNLASTLTETISPDVASKMNNTQYNSTSFDPRHLRHLYRQIWSCPSLDFKSKTGYYSQSGEDAALHKNIFKDSLSQRNPGIFVEIGALDGVTYSNTLFFERMFDWRGVLIEAQPDNARKLLRVNRTKTVKIPFGICSLPQTDIQMLGEGNAVAGDIATMDESFKNAWHKNKNKTRKVACGPIGTYLSAIGITHIDFFSLDVEGAELSVLLTMNWNIQIHYLLIENNSKMGNIVTLLKSYGFRIQEFSHCIPGRDCASNTLFVNDNYKRPDFLSICVPNIYPDINSYAENHFNKILFMIVCFFYFIKNLTVY</sequence>
<dbReference type="InterPro" id="IPR006342">
    <property type="entry name" value="FkbM_mtfrase"/>
</dbReference>
<dbReference type="InterPro" id="IPR029063">
    <property type="entry name" value="SAM-dependent_MTases_sf"/>
</dbReference>
<evidence type="ECO:0000259" key="1">
    <source>
        <dbReference type="Pfam" id="PF05050"/>
    </source>
</evidence>
<feature type="domain" description="Methyltransferase FkbM" evidence="1">
    <location>
        <begin position="86"/>
        <end position="245"/>
    </location>
</feature>
<dbReference type="InterPro" id="IPR053202">
    <property type="entry name" value="EGF_Rcpt_Signaling_Reg"/>
</dbReference>
<dbReference type="GO" id="GO:0016197">
    <property type="term" value="P:endosomal transport"/>
    <property type="evidence" value="ECO:0007669"/>
    <property type="project" value="TreeGrafter"/>
</dbReference>
<dbReference type="PANTHER" id="PTHR34009:SF2">
    <property type="entry name" value="PROTEIN STAR"/>
    <property type="match status" value="1"/>
</dbReference>
<dbReference type="GO" id="GO:0006888">
    <property type="term" value="P:endoplasmic reticulum to Golgi vesicle-mediated transport"/>
    <property type="evidence" value="ECO:0007669"/>
    <property type="project" value="TreeGrafter"/>
</dbReference>
<dbReference type="GO" id="GO:0005886">
    <property type="term" value="C:plasma membrane"/>
    <property type="evidence" value="ECO:0007669"/>
    <property type="project" value="TreeGrafter"/>
</dbReference>
<evidence type="ECO:0000313" key="2">
    <source>
        <dbReference type="EMBL" id="CAF0889298.1"/>
    </source>
</evidence>
<organism evidence="3 4">
    <name type="scientific">Adineta steineri</name>
    <dbReference type="NCBI Taxonomy" id="433720"/>
    <lineage>
        <taxon>Eukaryota</taxon>
        <taxon>Metazoa</taxon>
        <taxon>Spiralia</taxon>
        <taxon>Gnathifera</taxon>
        <taxon>Rotifera</taxon>
        <taxon>Eurotatoria</taxon>
        <taxon>Bdelloidea</taxon>
        <taxon>Adinetida</taxon>
        <taxon>Adinetidae</taxon>
        <taxon>Adineta</taxon>
    </lineage>
</organism>